<dbReference type="HOGENOM" id="CLU_746224_0_0_1"/>
<feature type="compositionally biased region" description="Low complexity" evidence="2">
    <location>
        <begin position="119"/>
        <end position="155"/>
    </location>
</feature>
<protein>
    <recommendedName>
        <fullName evidence="5">RlpA-like protein double-psi beta-barrel domain-containing protein</fullName>
    </recommendedName>
</protein>
<evidence type="ECO:0000313" key="3">
    <source>
        <dbReference type="EMBL" id="ETS65171.1"/>
    </source>
</evidence>
<feature type="region of interest" description="Disordered" evidence="2">
    <location>
        <begin position="90"/>
        <end position="225"/>
    </location>
</feature>
<keyword evidence="1" id="KW-0732">Signal</keyword>
<feature type="compositionally biased region" description="Basic and acidic residues" evidence="2">
    <location>
        <begin position="105"/>
        <end position="118"/>
    </location>
</feature>
<dbReference type="EMBL" id="AWNI01000002">
    <property type="protein sequence ID" value="ETS65171.1"/>
    <property type="molecule type" value="Genomic_DNA"/>
</dbReference>
<dbReference type="InterPro" id="IPR051477">
    <property type="entry name" value="Expansin_CellWall"/>
</dbReference>
<dbReference type="InterPro" id="IPR036908">
    <property type="entry name" value="RlpA-like_sf"/>
</dbReference>
<dbReference type="Gene3D" id="2.40.40.10">
    <property type="entry name" value="RlpA-like domain"/>
    <property type="match status" value="1"/>
</dbReference>
<comment type="caution">
    <text evidence="3">The sequence shown here is derived from an EMBL/GenBank/DDBJ whole genome shotgun (WGS) entry which is preliminary data.</text>
</comment>
<gene>
    <name evidence="3" type="ORF">PaG_00236</name>
</gene>
<dbReference type="PANTHER" id="PTHR31836:SF29">
    <property type="entry name" value="RLPA-LIKE PROTEIN DOUBLE-PSI BETA-BARREL DOMAIN-CONTAINING PROTEIN"/>
    <property type="match status" value="1"/>
</dbReference>
<evidence type="ECO:0000313" key="4">
    <source>
        <dbReference type="Proteomes" id="UP000019462"/>
    </source>
</evidence>
<keyword evidence="4" id="KW-1185">Reference proteome</keyword>
<feature type="compositionally biased region" description="Low complexity" evidence="2">
    <location>
        <begin position="93"/>
        <end position="104"/>
    </location>
</feature>
<reference evidence="3 4" key="1">
    <citation type="journal article" date="2014" name="Genome Announc.">
        <title>Genome sequence of the basidiomycetous fungus Pseudozyma aphidis DSM70725, an efficient producer of biosurfactant mannosylerythritol lipids.</title>
        <authorList>
            <person name="Lorenz S."/>
            <person name="Guenther M."/>
            <person name="Grumaz C."/>
            <person name="Rupp S."/>
            <person name="Zibek S."/>
            <person name="Sohn K."/>
        </authorList>
    </citation>
    <scope>NUCLEOTIDE SEQUENCE [LARGE SCALE GENOMIC DNA]</scope>
    <source>
        <strain evidence="4">ATCC 32657 / CBS 517.83 / DSM 70725 / JCM 10318 / NBRC 10182 / NRRL Y-7954 / St-0401</strain>
    </source>
</reference>
<dbReference type="Proteomes" id="UP000019462">
    <property type="component" value="Unassembled WGS sequence"/>
</dbReference>
<name>W3VWM6_MOEAP</name>
<dbReference type="PANTHER" id="PTHR31836">
    <property type="match status" value="1"/>
</dbReference>
<evidence type="ECO:0000256" key="1">
    <source>
        <dbReference type="ARBA" id="ARBA00022729"/>
    </source>
</evidence>
<feature type="compositionally biased region" description="Low complexity" evidence="2">
    <location>
        <begin position="212"/>
        <end position="225"/>
    </location>
</feature>
<organism evidence="3 4">
    <name type="scientific">Moesziomyces aphidis</name>
    <name type="common">Pseudozyma aphidis</name>
    <dbReference type="NCBI Taxonomy" id="84754"/>
    <lineage>
        <taxon>Eukaryota</taxon>
        <taxon>Fungi</taxon>
        <taxon>Dikarya</taxon>
        <taxon>Basidiomycota</taxon>
        <taxon>Ustilaginomycotina</taxon>
        <taxon>Ustilaginomycetes</taxon>
        <taxon>Ustilaginales</taxon>
        <taxon>Ustilaginaceae</taxon>
        <taxon>Moesziomyces</taxon>
    </lineage>
</organism>
<sequence length="336" mass="37029">MTFALLKRAVVLGTVAAGLLVLSSGLTVQVAALPTYKMHRAHVVHARNLARSQHDQLEDQVHALEAALQHYVQYGDQQSLEIYLHGLDGNKNQGEQWKPQQQPEQPKKQDGQPKEQPKEQSQWPKPQQQAQQQQQQQQQAAQQPQQPAQPQGQQQDDCDEGAPAAEQPSMTHHEEHHSSDDSSEHSETHSEHHSEHHSSSDDTSLGAIDGYTPPSFSTSSSPSVKSLYTSAPFTGHATFYDTGMGACGIVNADSDPIVAVSRDVFEQYNPASGNPNHNSLCGRRIEISWNGKTTHAFAMDECPGCEPTSLDLSPTLFAKLDDKDKGVLPNIQWRFI</sequence>
<dbReference type="OrthoDB" id="623670at2759"/>
<dbReference type="CDD" id="cd22191">
    <property type="entry name" value="DPBB_RlpA_EXP_N-like"/>
    <property type="match status" value="1"/>
</dbReference>
<dbReference type="SUPFAM" id="SSF50685">
    <property type="entry name" value="Barwin-like endoglucanases"/>
    <property type="match status" value="1"/>
</dbReference>
<feature type="compositionally biased region" description="Basic and acidic residues" evidence="2">
    <location>
        <begin position="171"/>
        <end position="200"/>
    </location>
</feature>
<evidence type="ECO:0008006" key="5">
    <source>
        <dbReference type="Google" id="ProtNLM"/>
    </source>
</evidence>
<dbReference type="AlphaFoldDB" id="W3VWM6"/>
<evidence type="ECO:0000256" key="2">
    <source>
        <dbReference type="SAM" id="MobiDB-lite"/>
    </source>
</evidence>
<accession>W3VWM6</accession>
<proteinExistence type="predicted"/>